<evidence type="ECO:0000313" key="2">
    <source>
        <dbReference type="EMBL" id="KAF5379298.1"/>
    </source>
</evidence>
<evidence type="ECO:0000256" key="1">
    <source>
        <dbReference type="SAM" id="MobiDB-lite"/>
    </source>
</evidence>
<gene>
    <name evidence="2" type="ORF">D9757_007643</name>
</gene>
<proteinExistence type="predicted"/>
<dbReference type="SUPFAM" id="SSF52058">
    <property type="entry name" value="L domain-like"/>
    <property type="match status" value="1"/>
</dbReference>
<keyword evidence="3" id="KW-1185">Reference proteome</keyword>
<reference evidence="2 3" key="1">
    <citation type="journal article" date="2020" name="ISME J.">
        <title>Uncovering the hidden diversity of litter-decomposition mechanisms in mushroom-forming fungi.</title>
        <authorList>
            <person name="Floudas D."/>
            <person name="Bentzer J."/>
            <person name="Ahren D."/>
            <person name="Johansson T."/>
            <person name="Persson P."/>
            <person name="Tunlid A."/>
        </authorList>
    </citation>
    <scope>NUCLEOTIDE SEQUENCE [LARGE SCALE GENOMIC DNA]</scope>
    <source>
        <strain evidence="2 3">CBS 406.79</strain>
    </source>
</reference>
<feature type="region of interest" description="Disordered" evidence="1">
    <location>
        <begin position="280"/>
        <end position="302"/>
    </location>
</feature>
<dbReference type="AlphaFoldDB" id="A0A8H5M394"/>
<evidence type="ECO:0000313" key="3">
    <source>
        <dbReference type="Proteomes" id="UP000518752"/>
    </source>
</evidence>
<organism evidence="2 3">
    <name type="scientific">Collybiopsis confluens</name>
    <dbReference type="NCBI Taxonomy" id="2823264"/>
    <lineage>
        <taxon>Eukaryota</taxon>
        <taxon>Fungi</taxon>
        <taxon>Dikarya</taxon>
        <taxon>Basidiomycota</taxon>
        <taxon>Agaricomycotina</taxon>
        <taxon>Agaricomycetes</taxon>
        <taxon>Agaricomycetidae</taxon>
        <taxon>Agaricales</taxon>
        <taxon>Marasmiineae</taxon>
        <taxon>Omphalotaceae</taxon>
        <taxon>Collybiopsis</taxon>
    </lineage>
</organism>
<sequence length="302" mass="34547">MLKIQIGTCLRPSGAQTLAFPTATVMYMAERIFPNEIFCLIVEILADDVPSLQNISLVCKELLQLSRPLIFCDIDLAERFLVPLSRVNPFLHLIRDPQSEYLRDYVQRLSINPAMFGRHSAKFNFIFQNLPSLDSLRLMSLDHAVFPIVQAHLTEKLIELRISESIFSDPEYVEPFQHLLTSFTRLRYLALDDLDMVIGHEQEIILPCTLEVLSLSYLETELLRAIALGMKTSWPPSLKSVIITYSSFTKIGRIFWEAINSNTQLVLDIDDVDPFDKPGKRKSISLSKSSYSHGPRHLQHSR</sequence>
<dbReference type="EMBL" id="JAACJN010000070">
    <property type="protein sequence ID" value="KAF5379298.1"/>
    <property type="molecule type" value="Genomic_DNA"/>
</dbReference>
<name>A0A8H5M394_9AGAR</name>
<evidence type="ECO:0008006" key="4">
    <source>
        <dbReference type="Google" id="ProtNLM"/>
    </source>
</evidence>
<accession>A0A8H5M394</accession>
<comment type="caution">
    <text evidence="2">The sequence shown here is derived from an EMBL/GenBank/DDBJ whole genome shotgun (WGS) entry which is preliminary data.</text>
</comment>
<dbReference type="Proteomes" id="UP000518752">
    <property type="component" value="Unassembled WGS sequence"/>
</dbReference>
<protein>
    <recommendedName>
        <fullName evidence="4">F-box domain-containing protein</fullName>
    </recommendedName>
</protein>
<dbReference type="OrthoDB" id="2745898at2759"/>